<proteinExistence type="predicted"/>
<dbReference type="Proteomes" id="UP000236214">
    <property type="component" value="Unassembled WGS sequence"/>
</dbReference>
<feature type="domain" description="Thioredoxin-like fold" evidence="1">
    <location>
        <begin position="14"/>
        <end position="170"/>
    </location>
</feature>
<dbReference type="EMBL" id="BDEC01000062">
    <property type="protein sequence ID" value="GBD68743.1"/>
    <property type="molecule type" value="Genomic_DNA"/>
</dbReference>
<protein>
    <recommendedName>
        <fullName evidence="1">Thioredoxin-like fold domain-containing protein</fullName>
    </recommendedName>
</protein>
<dbReference type="InterPro" id="IPR036249">
    <property type="entry name" value="Thioredoxin-like_sf"/>
</dbReference>
<gene>
    <name evidence="2" type="ORF">TEHN7118_1549</name>
</gene>
<evidence type="ECO:0000313" key="2">
    <source>
        <dbReference type="EMBL" id="GBD68743.1"/>
    </source>
</evidence>
<sequence length="171" mass="19532">MDISAINKEEVNTDYGIFIGEKAPKTTVEFINLNCPFCKQWFTQSKDTLNKAVTDGKLNRVIKLLDHTKESLQRGNVMHRFVTDDDPDQALEDVTRIFDSQDNWGDLPLQEVANYARNELGLSEHHHLDIAEEIVQESKKANITSVPTLILGEHIFDENIDQKTLSDYISE</sequence>
<reference evidence="2 3" key="1">
    <citation type="submission" date="2016-05" db="EMBL/GenBank/DDBJ databases">
        <title>Whole genome sequencing of Tetragenococcus halophilus subsp. halophilus NISL 7118.</title>
        <authorList>
            <person name="Shiwa Y."/>
            <person name="Nishimura I."/>
            <person name="Yoshikawa H."/>
            <person name="Koyama Y."/>
            <person name="Oguma T."/>
        </authorList>
    </citation>
    <scope>NUCLEOTIDE SEQUENCE [LARGE SCALE GENOMIC DNA]</scope>
    <source>
        <strain evidence="2 3">NISL 7118</strain>
    </source>
</reference>
<dbReference type="Pfam" id="PF13462">
    <property type="entry name" value="Thioredoxin_4"/>
    <property type="match status" value="1"/>
</dbReference>
<evidence type="ECO:0000259" key="1">
    <source>
        <dbReference type="Pfam" id="PF13462"/>
    </source>
</evidence>
<dbReference type="SUPFAM" id="SSF52833">
    <property type="entry name" value="Thioredoxin-like"/>
    <property type="match status" value="1"/>
</dbReference>
<dbReference type="RefSeq" id="WP_103103580.1">
    <property type="nucleotide sequence ID" value="NZ_BDEC01000062.1"/>
</dbReference>
<comment type="caution">
    <text evidence="2">The sequence shown here is derived from an EMBL/GenBank/DDBJ whole genome shotgun (WGS) entry which is preliminary data.</text>
</comment>
<dbReference type="AlphaFoldDB" id="A0A2H6CUR9"/>
<name>A0A2H6CUR9_TETHA</name>
<organism evidence="2 3">
    <name type="scientific">Tetragenococcus halophilus subsp. halophilus</name>
    <dbReference type="NCBI Taxonomy" id="1513897"/>
    <lineage>
        <taxon>Bacteria</taxon>
        <taxon>Bacillati</taxon>
        <taxon>Bacillota</taxon>
        <taxon>Bacilli</taxon>
        <taxon>Lactobacillales</taxon>
        <taxon>Enterococcaceae</taxon>
        <taxon>Tetragenococcus</taxon>
    </lineage>
</organism>
<dbReference type="Gene3D" id="1.10.1200.90">
    <property type="entry name" value="DsbA-like domain"/>
    <property type="match status" value="1"/>
</dbReference>
<accession>A0A2H6CUR9</accession>
<dbReference type="InterPro" id="IPR012336">
    <property type="entry name" value="Thioredoxin-like_fold"/>
</dbReference>
<dbReference type="Gene3D" id="3.40.30.10">
    <property type="entry name" value="Glutaredoxin"/>
    <property type="match status" value="1"/>
</dbReference>
<evidence type="ECO:0000313" key="3">
    <source>
        <dbReference type="Proteomes" id="UP000236214"/>
    </source>
</evidence>
<keyword evidence="3" id="KW-1185">Reference proteome</keyword>